<dbReference type="HOGENOM" id="CLU_361308_0_0_1"/>
<dbReference type="STRING" id="1220924.W2RKU3"/>
<dbReference type="GeneID" id="19975435"/>
<feature type="compositionally biased region" description="Basic and acidic residues" evidence="1">
    <location>
        <begin position="327"/>
        <end position="367"/>
    </location>
</feature>
<name>W2RKU3_CYPE1</name>
<protein>
    <recommendedName>
        <fullName evidence="5">Fungal N-terminal domain-containing protein</fullName>
    </recommendedName>
</protein>
<evidence type="ECO:0000313" key="3">
    <source>
        <dbReference type="EMBL" id="ETN37106.1"/>
    </source>
</evidence>
<reference evidence="3 4" key="1">
    <citation type="submission" date="2013-03" db="EMBL/GenBank/DDBJ databases">
        <title>The Genome Sequence of Phialophora europaea CBS 101466.</title>
        <authorList>
            <consortium name="The Broad Institute Genomics Platform"/>
            <person name="Cuomo C."/>
            <person name="de Hoog S."/>
            <person name="Gorbushina A."/>
            <person name="Walker B."/>
            <person name="Young S.K."/>
            <person name="Zeng Q."/>
            <person name="Gargeya S."/>
            <person name="Fitzgerald M."/>
            <person name="Haas B."/>
            <person name="Abouelleil A."/>
            <person name="Allen A.W."/>
            <person name="Alvarado L."/>
            <person name="Arachchi H.M."/>
            <person name="Berlin A.M."/>
            <person name="Chapman S.B."/>
            <person name="Gainer-Dewar J."/>
            <person name="Goldberg J."/>
            <person name="Griggs A."/>
            <person name="Gujja S."/>
            <person name="Hansen M."/>
            <person name="Howarth C."/>
            <person name="Imamovic A."/>
            <person name="Ireland A."/>
            <person name="Larimer J."/>
            <person name="McCowan C."/>
            <person name="Murphy C."/>
            <person name="Pearson M."/>
            <person name="Poon T.W."/>
            <person name="Priest M."/>
            <person name="Roberts A."/>
            <person name="Saif S."/>
            <person name="Shea T."/>
            <person name="Sisk P."/>
            <person name="Sykes S."/>
            <person name="Wortman J."/>
            <person name="Nusbaum C."/>
            <person name="Birren B."/>
        </authorList>
    </citation>
    <scope>NUCLEOTIDE SEQUENCE [LARGE SCALE GENOMIC DNA]</scope>
    <source>
        <strain evidence="3 4">CBS 101466</strain>
    </source>
</reference>
<dbReference type="RefSeq" id="XP_008720638.1">
    <property type="nucleotide sequence ID" value="XM_008722416.1"/>
</dbReference>
<feature type="region of interest" description="Disordered" evidence="1">
    <location>
        <begin position="290"/>
        <end position="413"/>
    </location>
</feature>
<feature type="region of interest" description="Disordered" evidence="1">
    <location>
        <begin position="221"/>
        <end position="252"/>
    </location>
</feature>
<evidence type="ECO:0000256" key="2">
    <source>
        <dbReference type="SAM" id="SignalP"/>
    </source>
</evidence>
<keyword evidence="4" id="KW-1185">Reference proteome</keyword>
<feature type="region of interest" description="Disordered" evidence="1">
    <location>
        <begin position="531"/>
        <end position="566"/>
    </location>
</feature>
<feature type="compositionally biased region" description="Basic and acidic residues" evidence="1">
    <location>
        <begin position="634"/>
        <end position="646"/>
    </location>
</feature>
<feature type="compositionally biased region" description="Basic and acidic residues" evidence="1">
    <location>
        <begin position="721"/>
        <end position="736"/>
    </location>
</feature>
<dbReference type="Proteomes" id="UP000030752">
    <property type="component" value="Unassembled WGS sequence"/>
</dbReference>
<feature type="compositionally biased region" description="Low complexity" evidence="1">
    <location>
        <begin position="695"/>
        <end position="720"/>
    </location>
</feature>
<evidence type="ECO:0000256" key="1">
    <source>
        <dbReference type="SAM" id="MobiDB-lite"/>
    </source>
</evidence>
<keyword evidence="2" id="KW-0732">Signal</keyword>
<feature type="compositionally biased region" description="Polar residues" evidence="1">
    <location>
        <begin position="754"/>
        <end position="774"/>
    </location>
</feature>
<feature type="signal peptide" evidence="2">
    <location>
        <begin position="1"/>
        <end position="21"/>
    </location>
</feature>
<organism evidence="3 4">
    <name type="scientific">Cyphellophora europaea (strain CBS 101466)</name>
    <name type="common">Phialophora europaea</name>
    <dbReference type="NCBI Taxonomy" id="1220924"/>
    <lineage>
        <taxon>Eukaryota</taxon>
        <taxon>Fungi</taxon>
        <taxon>Dikarya</taxon>
        <taxon>Ascomycota</taxon>
        <taxon>Pezizomycotina</taxon>
        <taxon>Eurotiomycetes</taxon>
        <taxon>Chaetothyriomycetidae</taxon>
        <taxon>Chaetothyriales</taxon>
        <taxon>Cyphellophoraceae</taxon>
        <taxon>Cyphellophora</taxon>
    </lineage>
</organism>
<feature type="compositionally biased region" description="Low complexity" evidence="1">
    <location>
        <begin position="387"/>
        <end position="404"/>
    </location>
</feature>
<proteinExistence type="predicted"/>
<dbReference type="InParanoid" id="W2RKU3"/>
<feature type="chain" id="PRO_5004824276" description="Fungal N-terminal domain-containing protein" evidence="2">
    <location>
        <begin position="22"/>
        <end position="774"/>
    </location>
</feature>
<gene>
    <name evidence="3" type="ORF">HMPREF1541_08096</name>
</gene>
<accession>W2RKU3</accession>
<dbReference type="EMBL" id="KB822724">
    <property type="protein sequence ID" value="ETN37106.1"/>
    <property type="molecule type" value="Genomic_DNA"/>
</dbReference>
<sequence length="774" mass="84919">MAEFIALPSFVVAVVALAAEGLKIAEGLAAFADRVATAKDELVALAGDVKFICRTLDDLAHSLKVHQHPRYIKIDWFQDTLQHADECRTVFKQVDHLLTSFTTKPSPSGQDALGKRSQIRFAFSESQVARLQRSLNGLQVKFTLRLAVFRFTVDAADRQAQAKRDHRDRHLAQLRRDQAMLELRIAHINLKDIYSEGSHMDPDDDSLIVADLVDPAPRLSVVASNSQPPDKAAATATPTSSVIPPGSRQEQIAPVESQHHIRMSDLYDPNADSGIGRSILTNLETSTEASMLDTHEDAPRIMHPTSSDGKIPVSNKKNGDAYPPSDTLHDVSAKPNEESSHTAHIPRLERARVAHSESVFLKDKASRQDPLAVANSGNSDRRQSNASNGLRSPSPSSQSGPKPGLMRRLLPDARPLEMQTKLFERGSRYETWIIRRNESYSKLRLLNKAWTKARIEKLPLSLDSDPTLGIESDESSTEQSLTRMPFAAREQVSSLLKQTTNSTLYKIFLQPSSSPKSSIRSIYIVVKQSDGNRTDRELENTSNSDQSVGLRPSENEADNTTLGPDALGAAIIPSSRLVPYGYDYDSHGGGREKKKHGVAVSMSPRGGQELAQTPVPKPQAGRERSYSNAMPPQRNDDTQDSISERCRSRRSRSSSGTRSRDRHRGMGRNGPGSDNEEHAEGRGQALVVHRHGNNNDDSNSVSGSGSGSGSESRSRMGSSEASRDHSQVREQARDPPLEPAGDGGPQREQREGSVRTTRQPDTATALGTMSCTYR</sequence>
<feature type="compositionally biased region" description="Low complexity" evidence="1">
    <location>
        <begin position="228"/>
        <end position="239"/>
    </location>
</feature>
<evidence type="ECO:0008006" key="5">
    <source>
        <dbReference type="Google" id="ProtNLM"/>
    </source>
</evidence>
<evidence type="ECO:0000313" key="4">
    <source>
        <dbReference type="Proteomes" id="UP000030752"/>
    </source>
</evidence>
<dbReference type="VEuPathDB" id="FungiDB:HMPREF1541_08096"/>
<feature type="region of interest" description="Disordered" evidence="1">
    <location>
        <begin position="587"/>
        <end position="774"/>
    </location>
</feature>
<dbReference type="AlphaFoldDB" id="W2RKU3"/>